<evidence type="ECO:0000313" key="3">
    <source>
        <dbReference type="Proteomes" id="UP001274830"/>
    </source>
</evidence>
<proteinExistence type="predicted"/>
<feature type="compositionally biased region" description="Polar residues" evidence="1">
    <location>
        <begin position="54"/>
        <end position="65"/>
    </location>
</feature>
<dbReference type="AlphaFoldDB" id="A0AAE1C1I2"/>
<protein>
    <submittedName>
        <fullName evidence="2">Uncharacterized protein</fullName>
    </submittedName>
</protein>
<comment type="caution">
    <text evidence="2">The sequence shown here is derived from an EMBL/GenBank/DDBJ whole genome shotgun (WGS) entry which is preliminary data.</text>
</comment>
<dbReference type="EMBL" id="JAUTXT010000019">
    <property type="protein sequence ID" value="KAK3674609.1"/>
    <property type="molecule type" value="Genomic_DNA"/>
</dbReference>
<feature type="region of interest" description="Disordered" evidence="1">
    <location>
        <begin position="54"/>
        <end position="111"/>
    </location>
</feature>
<feature type="compositionally biased region" description="Low complexity" evidence="1">
    <location>
        <begin position="67"/>
        <end position="80"/>
    </location>
</feature>
<organism evidence="2 3">
    <name type="scientific">Recurvomyces mirabilis</name>
    <dbReference type="NCBI Taxonomy" id="574656"/>
    <lineage>
        <taxon>Eukaryota</taxon>
        <taxon>Fungi</taxon>
        <taxon>Dikarya</taxon>
        <taxon>Ascomycota</taxon>
        <taxon>Pezizomycotina</taxon>
        <taxon>Dothideomycetes</taxon>
        <taxon>Dothideomycetidae</taxon>
        <taxon>Mycosphaerellales</taxon>
        <taxon>Teratosphaeriaceae</taxon>
        <taxon>Recurvomyces</taxon>
    </lineage>
</organism>
<keyword evidence="3" id="KW-1185">Reference proteome</keyword>
<evidence type="ECO:0000313" key="2">
    <source>
        <dbReference type="EMBL" id="KAK3674609.1"/>
    </source>
</evidence>
<sequence length="209" mass="20779">MAQPNGAHTNGANDTHVSAAALTTAAPVAGGLQASMAPTASTISAMPHTNGTTIASSAASTNGTSIPPAASFPTASSAPSVDTQTGMAPSLGSSPENAPPPPPVNSPATVAPNAVDSITTRLDTLLSGPAPAPVRETPVNCNEAMRTMATAYQRLEFANLKRFGGHRGADIRSCGVCGGDAEGGRGCLGIDESTEKDRVRAVIVSVAYA</sequence>
<evidence type="ECO:0000256" key="1">
    <source>
        <dbReference type="SAM" id="MobiDB-lite"/>
    </source>
</evidence>
<dbReference type="Proteomes" id="UP001274830">
    <property type="component" value="Unassembled WGS sequence"/>
</dbReference>
<name>A0AAE1C1I2_9PEZI</name>
<gene>
    <name evidence="2" type="ORF">LTR78_005695</name>
</gene>
<accession>A0AAE1C1I2</accession>
<reference evidence="2" key="1">
    <citation type="submission" date="2023-07" db="EMBL/GenBank/DDBJ databases">
        <title>Black Yeasts Isolated from many extreme environments.</title>
        <authorList>
            <person name="Coleine C."/>
            <person name="Stajich J.E."/>
            <person name="Selbmann L."/>
        </authorList>
    </citation>
    <scope>NUCLEOTIDE SEQUENCE</scope>
    <source>
        <strain evidence="2">CCFEE 5485</strain>
    </source>
</reference>